<comment type="caution">
    <text evidence="4">The sequence shown here is derived from an EMBL/GenBank/DDBJ whole genome shotgun (WGS) entry which is preliminary data.</text>
</comment>
<sequence>MSTRRSHQKSRRGCVTCKRRHVKCDEEGPPCNRCKTRGTACEYADLSPSPNSPQTSLPTNTSIRTDPAHDSERSSKLPVFPADRRRLELQLMHRWSMVTYRSCCTPGSDDDVVWQFMVPEWTLQYGFLLNSLFALAAFDMARLLKTPDHAPYVNAAMEYHALALGSFRSQLPDVLDNDGHEAAFCCSLMLMVLAFASVQFTSDGGMLQNAITHFELLRGCIPVAESKEGYLAENPYMRKIVRFEDVPRATLDSPIEQALAKLSEFNDRRILSTVCESAERRVQQVTYWEACKKALALLRECFEKCVDPMYQGYALGWLNMAGEEYIKAIKEEDHTALLTLMYWGVLVERNSHQVWWANKFGNLLVHEISSQILDGDLDAATKEIILGAQELIQSEVGK</sequence>
<feature type="compositionally biased region" description="Basic and acidic residues" evidence="2">
    <location>
        <begin position="66"/>
        <end position="75"/>
    </location>
</feature>
<dbReference type="AlphaFoldDB" id="A0A3E2GWI6"/>
<evidence type="ECO:0000256" key="2">
    <source>
        <dbReference type="SAM" id="MobiDB-lite"/>
    </source>
</evidence>
<gene>
    <name evidence="4" type="ORF">B7463_g10888</name>
</gene>
<dbReference type="PRINTS" id="PR00755">
    <property type="entry name" value="AFLATOXINBRP"/>
</dbReference>
<protein>
    <recommendedName>
        <fullName evidence="3">Zn(2)-C6 fungal-type domain-containing protein</fullName>
    </recommendedName>
</protein>
<dbReference type="PANTHER" id="PTHR47784">
    <property type="entry name" value="STEROL UPTAKE CONTROL PROTEIN 2"/>
    <property type="match status" value="1"/>
</dbReference>
<dbReference type="GO" id="GO:0001228">
    <property type="term" value="F:DNA-binding transcription activator activity, RNA polymerase II-specific"/>
    <property type="evidence" value="ECO:0007669"/>
    <property type="project" value="TreeGrafter"/>
</dbReference>
<accession>A0A3E2GWI6</accession>
<dbReference type="Proteomes" id="UP000258309">
    <property type="component" value="Unassembled WGS sequence"/>
</dbReference>
<feature type="compositionally biased region" description="Polar residues" evidence="2">
    <location>
        <begin position="48"/>
        <end position="64"/>
    </location>
</feature>
<dbReference type="InterPro" id="IPR053157">
    <property type="entry name" value="Sterol_Uptake_Regulator"/>
</dbReference>
<feature type="non-terminal residue" evidence="4">
    <location>
        <position position="1"/>
    </location>
</feature>
<evidence type="ECO:0000313" key="4">
    <source>
        <dbReference type="EMBL" id="RFU25458.1"/>
    </source>
</evidence>
<dbReference type="PANTHER" id="PTHR47784:SF10">
    <property type="entry name" value="TRANSCRIPTION FACTOR, PUTATIVE (AFU_ORTHOLOGUE AFUA_6G14150)-RELATED"/>
    <property type="match status" value="1"/>
</dbReference>
<dbReference type="GO" id="GO:0008270">
    <property type="term" value="F:zinc ion binding"/>
    <property type="evidence" value="ECO:0007669"/>
    <property type="project" value="InterPro"/>
</dbReference>
<proteinExistence type="predicted"/>
<dbReference type="EMBL" id="NCSJ02000332">
    <property type="protein sequence ID" value="RFU25458.1"/>
    <property type="molecule type" value="Genomic_DNA"/>
</dbReference>
<dbReference type="CDD" id="cd00067">
    <property type="entry name" value="GAL4"/>
    <property type="match status" value="1"/>
</dbReference>
<evidence type="ECO:0000313" key="5">
    <source>
        <dbReference type="Proteomes" id="UP000258309"/>
    </source>
</evidence>
<feature type="domain" description="Zn(2)-C6 fungal-type" evidence="3">
    <location>
        <begin position="13"/>
        <end position="43"/>
    </location>
</feature>
<dbReference type="InterPro" id="IPR001138">
    <property type="entry name" value="Zn2Cys6_DnaBD"/>
</dbReference>
<dbReference type="PROSITE" id="PS00463">
    <property type="entry name" value="ZN2_CY6_FUNGAL_1"/>
    <property type="match status" value="1"/>
</dbReference>
<dbReference type="OMA" id="PPCSNCI"/>
<keyword evidence="1" id="KW-0539">Nucleus</keyword>
<name>A0A3E2GWI6_SCYLI</name>
<dbReference type="OrthoDB" id="4937900at2759"/>
<evidence type="ECO:0000259" key="3">
    <source>
        <dbReference type="PROSITE" id="PS50048"/>
    </source>
</evidence>
<dbReference type="SMART" id="SM00066">
    <property type="entry name" value="GAL4"/>
    <property type="match status" value="1"/>
</dbReference>
<keyword evidence="5" id="KW-1185">Reference proteome</keyword>
<dbReference type="InterPro" id="IPR036864">
    <property type="entry name" value="Zn2-C6_fun-type_DNA-bd_sf"/>
</dbReference>
<feature type="non-terminal residue" evidence="4">
    <location>
        <position position="398"/>
    </location>
</feature>
<evidence type="ECO:0000256" key="1">
    <source>
        <dbReference type="ARBA" id="ARBA00023242"/>
    </source>
</evidence>
<dbReference type="PROSITE" id="PS50048">
    <property type="entry name" value="ZN2_CY6_FUNGAL_2"/>
    <property type="match status" value="1"/>
</dbReference>
<dbReference type="Pfam" id="PF00172">
    <property type="entry name" value="Zn_clus"/>
    <property type="match status" value="1"/>
</dbReference>
<dbReference type="Gene3D" id="4.10.240.10">
    <property type="entry name" value="Zn(2)-C6 fungal-type DNA-binding domain"/>
    <property type="match status" value="1"/>
</dbReference>
<reference evidence="4 5" key="1">
    <citation type="submission" date="2018-05" db="EMBL/GenBank/DDBJ databases">
        <title>Draft genome sequence of Scytalidium lignicola DSM 105466, a ubiquitous saprotrophic fungus.</title>
        <authorList>
            <person name="Buettner E."/>
            <person name="Gebauer A.M."/>
            <person name="Hofrichter M."/>
            <person name="Liers C."/>
            <person name="Kellner H."/>
        </authorList>
    </citation>
    <scope>NUCLEOTIDE SEQUENCE [LARGE SCALE GENOMIC DNA]</scope>
    <source>
        <strain evidence="4 5">DSM 105466</strain>
    </source>
</reference>
<dbReference type="SUPFAM" id="SSF57701">
    <property type="entry name" value="Zn2/Cys6 DNA-binding domain"/>
    <property type="match status" value="1"/>
</dbReference>
<feature type="region of interest" description="Disordered" evidence="2">
    <location>
        <begin position="44"/>
        <end position="77"/>
    </location>
</feature>
<organism evidence="4 5">
    <name type="scientific">Scytalidium lignicola</name>
    <name type="common">Hyphomycete</name>
    <dbReference type="NCBI Taxonomy" id="5539"/>
    <lineage>
        <taxon>Eukaryota</taxon>
        <taxon>Fungi</taxon>
        <taxon>Dikarya</taxon>
        <taxon>Ascomycota</taxon>
        <taxon>Pezizomycotina</taxon>
        <taxon>Leotiomycetes</taxon>
        <taxon>Leotiomycetes incertae sedis</taxon>
        <taxon>Scytalidium</taxon>
    </lineage>
</organism>